<evidence type="ECO:0000313" key="2">
    <source>
        <dbReference type="Proteomes" id="UP000515561"/>
    </source>
</evidence>
<proteinExistence type="predicted"/>
<protein>
    <submittedName>
        <fullName evidence="1">Uncharacterized protein</fullName>
    </submittedName>
</protein>
<organism evidence="1 2">
    <name type="scientific">Anaerocolumna cellulosilytica</name>
    <dbReference type="NCBI Taxonomy" id="433286"/>
    <lineage>
        <taxon>Bacteria</taxon>
        <taxon>Bacillati</taxon>
        <taxon>Bacillota</taxon>
        <taxon>Clostridia</taxon>
        <taxon>Lachnospirales</taxon>
        <taxon>Lachnospiraceae</taxon>
        <taxon>Anaerocolumna</taxon>
    </lineage>
</organism>
<keyword evidence="2" id="KW-1185">Reference proteome</keyword>
<accession>A0A6S6RBC6</accession>
<name>A0A6S6RBC6_9FIRM</name>
<evidence type="ECO:0000313" key="1">
    <source>
        <dbReference type="EMBL" id="BCJ96800.1"/>
    </source>
</evidence>
<dbReference type="KEGG" id="acel:acsn021_43690"/>
<gene>
    <name evidence="1" type="ORF">acsn021_43690</name>
</gene>
<dbReference type="InterPro" id="IPR001646">
    <property type="entry name" value="5peptide_repeat"/>
</dbReference>
<dbReference type="Proteomes" id="UP000515561">
    <property type="component" value="Chromosome"/>
</dbReference>
<reference evidence="1 2" key="1">
    <citation type="journal article" date="2016" name="Int. J. Syst. Evol. Microbiol.">
        <title>Descriptions of Anaerotaenia torta gen. nov., sp. nov. and Anaerocolumna cellulosilytica gen. nov., sp. nov. isolated from a methanogenic reactor of cattle waste.</title>
        <authorList>
            <person name="Uek A."/>
            <person name="Ohtaki Y."/>
            <person name="Kaku N."/>
            <person name="Ueki K."/>
        </authorList>
    </citation>
    <scope>NUCLEOTIDE SEQUENCE [LARGE SCALE GENOMIC DNA]</scope>
    <source>
        <strain evidence="1 2">SN021</strain>
    </source>
</reference>
<dbReference type="RefSeq" id="WP_243167820.1">
    <property type="nucleotide sequence ID" value="NZ_AP023367.1"/>
</dbReference>
<dbReference type="Gene3D" id="2.160.20.80">
    <property type="entry name" value="E3 ubiquitin-protein ligase SopA"/>
    <property type="match status" value="1"/>
</dbReference>
<dbReference type="SUPFAM" id="SSF141571">
    <property type="entry name" value="Pentapeptide repeat-like"/>
    <property type="match status" value="1"/>
</dbReference>
<sequence length="278" mass="31691">MNMIIHDESAVETDLIEELKIDCSKCSGLCCTALFFSEMDGFPEDKAAGKPCINLQSDFRCKVHTELMKRNMKGCIGYDCFGAGQKVTEAIYNSNWRTEPTKSQEMFNVFLVTFQIHQILYFLAEAKTIIPARELWSRLNALIKEGRDICKASPHDILLYDIDGYRKQVNECLRKVKNLVKSIYNHKKEEYKRNFIGKSYKGKKFDGVDLSMSLLISTNFEGCSFHGANFLGADTRDTNFNSADLREAVFLTQGQVNSARGNSDTKLPRKLCRPITWI</sequence>
<dbReference type="Pfam" id="PF00805">
    <property type="entry name" value="Pentapeptide"/>
    <property type="match status" value="1"/>
</dbReference>
<dbReference type="EMBL" id="AP023367">
    <property type="protein sequence ID" value="BCJ96800.1"/>
    <property type="molecule type" value="Genomic_DNA"/>
</dbReference>
<dbReference type="AlphaFoldDB" id="A0A6S6RBC6"/>